<accession>A0A2P8HGK1</accession>
<dbReference type="InterPro" id="IPR010262">
    <property type="entry name" value="Arylsulfotransferase_bact"/>
</dbReference>
<dbReference type="Proteomes" id="UP000240971">
    <property type="component" value="Unassembled WGS sequence"/>
</dbReference>
<keyword evidence="2" id="KW-1185">Reference proteome</keyword>
<dbReference type="PANTHER" id="PTHR35340">
    <property type="entry name" value="PQQ ENZYME REPEAT PROTEIN-RELATED"/>
    <property type="match status" value="1"/>
</dbReference>
<evidence type="ECO:0000313" key="2">
    <source>
        <dbReference type="Proteomes" id="UP000240971"/>
    </source>
</evidence>
<dbReference type="InterPro" id="IPR008963">
    <property type="entry name" value="Purple_acid_Pase-like_N"/>
</dbReference>
<proteinExistence type="predicted"/>
<dbReference type="GO" id="GO:0046872">
    <property type="term" value="F:metal ion binding"/>
    <property type="evidence" value="ECO:0007669"/>
    <property type="project" value="InterPro"/>
</dbReference>
<dbReference type="SUPFAM" id="SSF49363">
    <property type="entry name" value="Purple acid phosphatase, N-terminal domain"/>
    <property type="match status" value="1"/>
</dbReference>
<dbReference type="GO" id="GO:0004062">
    <property type="term" value="F:aryl sulfotransferase activity"/>
    <property type="evidence" value="ECO:0007669"/>
    <property type="project" value="InterPro"/>
</dbReference>
<sequence>MSFSNFSIPEMKRLNCVQSLLPLVSMAAALLLLLQACGNNEGNITEIRLTSPGQNALKVRADIQCTDTVDAAVEYWQKGHEQQRYTTPLSKHRLSHSIILTNLLPTQSYEYRVLTGHGNDLSKSKVYSFNTSDFPMWMKDMFSVICPDSSVLPASFKKGYVMVSRREDPGVLVLINAKGNIVWYHQVQGTGFKVARFTDNNTFLTLLGGPSYETSYGDEILELSLTGDTLLDLKKGQQDFKQTIHHEILLNPKNELVTLCVEERIVDLSSKGGTKKDTVKGDGILVLNRQGKQVWKWTVFDALNPLDDKNILKEKKDWMHANCVTFDKDGNYLISFYNNGQIWKIDAHTGKRLWTLGKSGDFDMPVEAIFDQAHGIHINDKGDLMFFDNGVSKKISRTLSFKINENEKKAQLVINTKLPPENYNERMGSSYLINDTTLLQCATKRNTVILTNLQGRFLWLLKTGMSSYRAAFIPAEKLAPYIAQPGYEH</sequence>
<evidence type="ECO:0000313" key="1">
    <source>
        <dbReference type="EMBL" id="PSL45334.1"/>
    </source>
</evidence>
<reference evidence="1 2" key="1">
    <citation type="submission" date="2018-03" db="EMBL/GenBank/DDBJ databases">
        <title>Genomic Encyclopedia of Archaeal and Bacterial Type Strains, Phase II (KMG-II): from individual species to whole genera.</title>
        <authorList>
            <person name="Goeker M."/>
        </authorList>
    </citation>
    <scope>NUCLEOTIDE SEQUENCE [LARGE SCALE GENOMIC DNA]</scope>
    <source>
        <strain evidence="1 2">DSM 24859</strain>
    </source>
</reference>
<dbReference type="Pfam" id="PF05935">
    <property type="entry name" value="Arylsulfotrans"/>
    <property type="match status" value="1"/>
</dbReference>
<keyword evidence="1" id="KW-0808">Transferase</keyword>
<dbReference type="PANTHER" id="PTHR35340:SF5">
    <property type="entry name" value="ASST-DOMAIN-CONTAINING PROTEIN"/>
    <property type="match status" value="1"/>
</dbReference>
<dbReference type="SUPFAM" id="SSF50998">
    <property type="entry name" value="Quinoprotein alcohol dehydrogenase-like"/>
    <property type="match status" value="1"/>
</dbReference>
<comment type="caution">
    <text evidence="1">The sequence shown here is derived from an EMBL/GenBank/DDBJ whole genome shotgun (WGS) entry which is preliminary data.</text>
</comment>
<dbReference type="InterPro" id="IPR011047">
    <property type="entry name" value="Quinoprotein_ADH-like_sf"/>
</dbReference>
<organism evidence="1 2">
    <name type="scientific">Chitinophaga niastensis</name>
    <dbReference type="NCBI Taxonomy" id="536980"/>
    <lineage>
        <taxon>Bacteria</taxon>
        <taxon>Pseudomonadati</taxon>
        <taxon>Bacteroidota</taxon>
        <taxon>Chitinophagia</taxon>
        <taxon>Chitinophagales</taxon>
        <taxon>Chitinophagaceae</taxon>
        <taxon>Chitinophaga</taxon>
    </lineage>
</organism>
<dbReference type="EMBL" id="PYAW01000004">
    <property type="protein sequence ID" value="PSL45334.1"/>
    <property type="molecule type" value="Genomic_DNA"/>
</dbReference>
<dbReference type="InterPro" id="IPR053143">
    <property type="entry name" value="Arylsulfate_ST"/>
</dbReference>
<protein>
    <submittedName>
        <fullName evidence="1">Arylsulfotransferase ASST</fullName>
    </submittedName>
</protein>
<dbReference type="GO" id="GO:0003993">
    <property type="term" value="F:acid phosphatase activity"/>
    <property type="evidence" value="ECO:0007669"/>
    <property type="project" value="InterPro"/>
</dbReference>
<name>A0A2P8HGK1_CHINA</name>
<dbReference type="AlphaFoldDB" id="A0A2P8HGK1"/>
<dbReference type="Gene3D" id="2.120.10.30">
    <property type="entry name" value="TolB, C-terminal domain"/>
    <property type="match status" value="1"/>
</dbReference>
<gene>
    <name evidence="1" type="ORF">CLV51_10436</name>
</gene>
<dbReference type="InterPro" id="IPR011042">
    <property type="entry name" value="6-blade_b-propeller_TolB-like"/>
</dbReference>